<organism evidence="2 3">
    <name type="scientific">Capsulimonas corticalis</name>
    <dbReference type="NCBI Taxonomy" id="2219043"/>
    <lineage>
        <taxon>Bacteria</taxon>
        <taxon>Bacillati</taxon>
        <taxon>Armatimonadota</taxon>
        <taxon>Armatimonadia</taxon>
        <taxon>Capsulimonadales</taxon>
        <taxon>Capsulimonadaceae</taxon>
        <taxon>Capsulimonas</taxon>
    </lineage>
</organism>
<protein>
    <recommendedName>
        <fullName evidence="1">DinB-like domain-containing protein</fullName>
    </recommendedName>
</protein>
<dbReference type="KEGG" id="ccot:CCAX7_42090"/>
<sequence length="158" mass="18055">MEQAAHLAIQDVHQLNGRLLRNLAKIPDDRLNWSPAPTARTPLQLVAHCAFSLGFIHTMLNGTPYPAKTTALADAEFLEMEREITTREQALSLWENRFHQYLSFLISLQPDQMDTLVRLPFAMGELPMHFMAGIGAVHTREHVAQLEHLQTIYGDREW</sequence>
<dbReference type="Gene3D" id="1.20.120.450">
    <property type="entry name" value="dinb family like domain"/>
    <property type="match status" value="1"/>
</dbReference>
<dbReference type="EMBL" id="AP025739">
    <property type="protein sequence ID" value="BDI32158.1"/>
    <property type="molecule type" value="Genomic_DNA"/>
</dbReference>
<gene>
    <name evidence="2" type="ORF">CCAX7_42090</name>
</gene>
<dbReference type="SUPFAM" id="SSF109854">
    <property type="entry name" value="DinB/YfiT-like putative metalloenzymes"/>
    <property type="match status" value="1"/>
</dbReference>
<evidence type="ECO:0000259" key="1">
    <source>
        <dbReference type="Pfam" id="PF12867"/>
    </source>
</evidence>
<evidence type="ECO:0000313" key="3">
    <source>
        <dbReference type="Proteomes" id="UP000287394"/>
    </source>
</evidence>
<dbReference type="OrthoDB" id="9798233at2"/>
<dbReference type="Pfam" id="PF12867">
    <property type="entry name" value="DinB_2"/>
    <property type="match status" value="1"/>
</dbReference>
<keyword evidence="3" id="KW-1185">Reference proteome</keyword>
<accession>A0A402CXV4</accession>
<proteinExistence type="predicted"/>
<reference evidence="2 3" key="1">
    <citation type="journal article" date="2019" name="Int. J. Syst. Evol. Microbiol.">
        <title>Capsulimonas corticalis gen. nov., sp. nov., an aerobic capsulated bacterium, of a novel bacterial order, Capsulimonadales ord. nov., of the class Armatimonadia of the phylum Armatimonadetes.</title>
        <authorList>
            <person name="Li J."/>
            <person name="Kudo C."/>
            <person name="Tonouchi A."/>
        </authorList>
    </citation>
    <scope>NUCLEOTIDE SEQUENCE [LARGE SCALE GENOMIC DNA]</scope>
    <source>
        <strain evidence="2 3">AX-7</strain>
    </source>
</reference>
<dbReference type="InterPro" id="IPR024775">
    <property type="entry name" value="DinB-like"/>
</dbReference>
<dbReference type="InterPro" id="IPR034660">
    <property type="entry name" value="DinB/YfiT-like"/>
</dbReference>
<dbReference type="Proteomes" id="UP000287394">
    <property type="component" value="Chromosome"/>
</dbReference>
<evidence type="ECO:0000313" key="2">
    <source>
        <dbReference type="EMBL" id="BDI32158.1"/>
    </source>
</evidence>
<name>A0A402CXV4_9BACT</name>
<dbReference type="RefSeq" id="WP_119322148.1">
    <property type="nucleotide sequence ID" value="NZ_AP025739.1"/>
</dbReference>
<dbReference type="AlphaFoldDB" id="A0A402CXV4"/>
<feature type="domain" description="DinB-like" evidence="1">
    <location>
        <begin position="18"/>
        <end position="146"/>
    </location>
</feature>